<dbReference type="InterPro" id="IPR040521">
    <property type="entry name" value="KDZ"/>
</dbReference>
<accession>A0A166APH2</accession>
<keyword evidence="2" id="KW-1185">Reference proteome</keyword>
<dbReference type="PANTHER" id="PTHR34305:SF1">
    <property type="entry name" value="SWIM-TYPE DOMAIN-CONTAINING PROTEIN"/>
    <property type="match status" value="1"/>
</dbReference>
<sequence length="198" mass="22612">MPQVRERPKYKAMPHDGKIDRNIVSGSDGIGCNKYFAEYSSQRYTGGILGFWCTHGVCLGFHCIPEGEGRDDVFSALYTRWKVAPKYVIYDFACALGPYCMMREAEFFMDTHFLIDKFHSLGHKSCSAACFLSTYAAYDPQLAAVNSSAAEFGNSGLKRIRKSIRYMSQRHAIIYIHRFLCLWNRQRRLRLTKTSAGT</sequence>
<dbReference type="Proteomes" id="UP000077266">
    <property type="component" value="Unassembled WGS sequence"/>
</dbReference>
<dbReference type="STRING" id="1314781.A0A166APH2"/>
<name>A0A166APH2_EXIGL</name>
<proteinExistence type="predicted"/>
<dbReference type="PANTHER" id="PTHR34305">
    <property type="entry name" value="EXPRESSED PROTEIN"/>
    <property type="match status" value="1"/>
</dbReference>
<protein>
    <submittedName>
        <fullName evidence="1">Uncharacterized protein</fullName>
    </submittedName>
</protein>
<dbReference type="EMBL" id="KV425981">
    <property type="protein sequence ID" value="KZV93939.1"/>
    <property type="molecule type" value="Genomic_DNA"/>
</dbReference>
<dbReference type="OrthoDB" id="5598737at2759"/>
<evidence type="ECO:0000313" key="1">
    <source>
        <dbReference type="EMBL" id="KZV93939.1"/>
    </source>
</evidence>
<reference evidence="1 2" key="1">
    <citation type="journal article" date="2016" name="Mol. Biol. Evol.">
        <title>Comparative Genomics of Early-Diverging Mushroom-Forming Fungi Provides Insights into the Origins of Lignocellulose Decay Capabilities.</title>
        <authorList>
            <person name="Nagy L.G."/>
            <person name="Riley R."/>
            <person name="Tritt A."/>
            <person name="Adam C."/>
            <person name="Daum C."/>
            <person name="Floudas D."/>
            <person name="Sun H."/>
            <person name="Yadav J.S."/>
            <person name="Pangilinan J."/>
            <person name="Larsson K.H."/>
            <person name="Matsuura K."/>
            <person name="Barry K."/>
            <person name="Labutti K."/>
            <person name="Kuo R."/>
            <person name="Ohm R.A."/>
            <person name="Bhattacharya S.S."/>
            <person name="Shirouzu T."/>
            <person name="Yoshinaga Y."/>
            <person name="Martin F.M."/>
            <person name="Grigoriev I.V."/>
            <person name="Hibbett D.S."/>
        </authorList>
    </citation>
    <scope>NUCLEOTIDE SEQUENCE [LARGE SCALE GENOMIC DNA]</scope>
    <source>
        <strain evidence="1 2">HHB12029</strain>
    </source>
</reference>
<dbReference type="InParanoid" id="A0A166APH2"/>
<dbReference type="Pfam" id="PF18758">
    <property type="entry name" value="KDZ"/>
    <property type="match status" value="1"/>
</dbReference>
<dbReference type="AlphaFoldDB" id="A0A166APH2"/>
<organism evidence="1 2">
    <name type="scientific">Exidia glandulosa HHB12029</name>
    <dbReference type="NCBI Taxonomy" id="1314781"/>
    <lineage>
        <taxon>Eukaryota</taxon>
        <taxon>Fungi</taxon>
        <taxon>Dikarya</taxon>
        <taxon>Basidiomycota</taxon>
        <taxon>Agaricomycotina</taxon>
        <taxon>Agaricomycetes</taxon>
        <taxon>Auriculariales</taxon>
        <taxon>Exidiaceae</taxon>
        <taxon>Exidia</taxon>
    </lineage>
</organism>
<evidence type="ECO:0000313" key="2">
    <source>
        <dbReference type="Proteomes" id="UP000077266"/>
    </source>
</evidence>
<gene>
    <name evidence="1" type="ORF">EXIGLDRAFT_612330</name>
</gene>